<dbReference type="SUPFAM" id="SSF118208">
    <property type="entry name" value="Viral ssDNA binding protein"/>
    <property type="match status" value="1"/>
</dbReference>
<dbReference type="Gene3D" id="1.20.190.40">
    <property type="entry name" value="Viral ssDNA binding protein, head domain"/>
    <property type="match status" value="2"/>
</dbReference>
<dbReference type="InterPro" id="IPR035989">
    <property type="entry name" value="DBP_sf"/>
</dbReference>
<gene>
    <name evidence="4" type="primary">UL29</name>
</gene>
<dbReference type="GeneID" id="911932"/>
<reference evidence="4 5" key="1">
    <citation type="journal article" date="2001" name="Curr. Top. Microbiol. Immunol.">
        <title>A complete genomic DNA sequence of Marek's disease virus type 2, strain HPRS24.</title>
        <authorList>
            <person name="Izumiya Y."/>
            <person name="Jang H.K."/>
            <person name="Ono M."/>
            <person name="Mikami T."/>
        </authorList>
    </citation>
    <scope>NUCLEOTIDE SEQUENCE [LARGE SCALE GENOMIC DNA]</scope>
    <source>
        <strain evidence="4">HPRS24</strain>
    </source>
</reference>
<dbReference type="HAMAP" id="MF_04007">
    <property type="entry name" value="HSV_DNBI"/>
    <property type="match status" value="1"/>
</dbReference>
<accession>A0A1P7U0D5</accession>
<sequence>MDVGKSVKITGGPIGYVYAAPTSSMPAEDLSIFAAKSNDCEDAILPLVSGLTVEADFMWNVAAVAGTKTTGLGSGSTTLKLVPTHYHPCVFVFHGGECIKPCTKAPNLTKACDLARGRFGYSTYSPPVATSFETTGEQICDNLGMNPQETMLYLVVTELFKEAVYLCNSYLHYGGTGVVSINGVDVRRMPLYPLHLVFPDFNRVASDPFSTKPRALGEGALMPKAFYNDSLCRLLHGYVLSTAAVGLRVRNVDAIARCAAHLSFDENHEGTLLPADTAFNAFTPIESASKSQYKAGKKEGMELSGGGYERRTASLMASDATLSIENVIATSVYEESIPDVKKWPLYCSPIGYTDRVEALSAYMARVAGLVGAMVFSSNSVIYMTEVGEASSADGKDTSTTAASFYRFFQIAAPHLASNPLIDRDGKPIPGEDLSKATSASPSEYSLDYLILACGFCPQLLARFLFYLERCDGGSQACHHDLDTVKFVSSAMDADVPCDLCDKASRIYCAHTTIKRLEYRLPKFGYQMRGAMGLFGSMTNNYCDVNALGSYAPFSTLKRSEGETSRSVMQDTYKLTVERVMKALEKEGLLTCEDPADMTPADAIIRDGKSFMRALSTMANIIESEAGQLMRNLTEIREYNIREGLGDATHTLSLAIEPYSSGICPVLSFLSRRTIIAVVQDMALSQCSMIMHGQQVEARNFRTQFQAVLRRRVLDLQNAGFITSKNITVTLEDQQISVPDPSKSQHDPLAVHMEGDLVKVTFEIFREFKVKNKVMFVGGVSSTVSDATKSRLAGMIEAYQRPAKAMHVLNGPLGFALKRYHTQLFPNVKMPNGTTPNALWFWILLQRNQLPAGILSKDAEENTSFIKRFTNSYADMNYINISPTCFGELAQFYLANTILRYCSHKHFFINTISALVATSKRPRDPAMVLPWIEHILTQGSDVAPAAQQLLKNICDHKEAWCAAFSSTNLVGPIMASKPFVVIAVSISKYHGMAGSTKVFQSGNWGNIMGGRNVCSIMSFNRTHRFVMACPRVGFVSEQTGFSSGLKETTLVDRARAVLSEECGAPHAAVYMIALKMVGDRVRQMELDDWMEITNDAYISSLIDELNKQVEGCEGGWSVDAAAILAKEMVDMSKALPLDGPTFNYDALDENTERRADGPSILEPTLKRPCSDVFDLEPVPEKRAPGLSVDML</sequence>
<keyword evidence="2" id="KW-0235">DNA replication</keyword>
<name>A0A1P7U0D5_9ALPH</name>
<dbReference type="Gene3D" id="1.10.150.560">
    <property type="match status" value="1"/>
</dbReference>
<dbReference type="GO" id="GO:0042025">
    <property type="term" value="C:host cell nucleus"/>
    <property type="evidence" value="ECO:0007669"/>
    <property type="project" value="InterPro"/>
</dbReference>
<keyword evidence="3" id="KW-0238">DNA-binding</keyword>
<organism evidence="4 5">
    <name type="scientific">Gallid alphaherpesvirus 3</name>
    <dbReference type="NCBI Taxonomy" id="35250"/>
    <lineage>
        <taxon>Viruses</taxon>
        <taxon>Duplodnaviria</taxon>
        <taxon>Heunggongvirae</taxon>
        <taxon>Peploviricota</taxon>
        <taxon>Herviviricetes</taxon>
        <taxon>Herpesvirales</taxon>
        <taxon>Orthoherpesviridae</taxon>
        <taxon>Alphaherpesvirinae</taxon>
        <taxon>Mardivirus</taxon>
        <taxon>Mardivirus gallidalpha3</taxon>
    </lineage>
</organism>
<dbReference type="Proteomes" id="UP000181057">
    <property type="component" value="Segment"/>
</dbReference>
<dbReference type="GO" id="GO:0006260">
    <property type="term" value="P:DNA replication"/>
    <property type="evidence" value="ECO:0007669"/>
    <property type="project" value="UniProtKB-KW"/>
</dbReference>
<dbReference type="InterPro" id="IPR000635">
    <property type="entry name" value="Viral_ssDNA-bd"/>
</dbReference>
<evidence type="ECO:0000256" key="1">
    <source>
        <dbReference type="ARBA" id="ARBA00022562"/>
    </source>
</evidence>
<dbReference type="OrthoDB" id="176at10239"/>
<dbReference type="RefSeq" id="NP_066861.1">
    <property type="nucleotide sequence ID" value="NC_002577.1"/>
</dbReference>
<proteinExistence type="inferred from homology"/>
<keyword evidence="1" id="KW-1048">Host nucleus</keyword>
<protein>
    <submittedName>
        <fullName evidence="4">UL29 protein</fullName>
    </submittedName>
</protein>
<dbReference type="KEGG" id="vg:911932"/>
<dbReference type="Pfam" id="PF00747">
    <property type="entry name" value="Viral_DNA_bp"/>
    <property type="match status" value="1"/>
</dbReference>
<evidence type="ECO:0000313" key="5">
    <source>
        <dbReference type="Proteomes" id="UP000181057"/>
    </source>
</evidence>
<dbReference type="GO" id="GO:0003697">
    <property type="term" value="F:single-stranded DNA binding"/>
    <property type="evidence" value="ECO:0007669"/>
    <property type="project" value="InterPro"/>
</dbReference>
<evidence type="ECO:0000313" key="4">
    <source>
        <dbReference type="EMBL" id="BAB16539.1"/>
    </source>
</evidence>
<evidence type="ECO:0000256" key="3">
    <source>
        <dbReference type="ARBA" id="ARBA00023125"/>
    </source>
</evidence>
<dbReference type="InterPro" id="IPR043031">
    <property type="entry name" value="Viral_ssDBP_head"/>
</dbReference>
<evidence type="ECO:0000256" key="2">
    <source>
        <dbReference type="ARBA" id="ARBA00022705"/>
    </source>
</evidence>
<dbReference type="EMBL" id="AB049735">
    <property type="protein sequence ID" value="BAB16539.1"/>
    <property type="molecule type" value="Genomic_DNA"/>
</dbReference>